<evidence type="ECO:0000313" key="3">
    <source>
        <dbReference type="EMBL" id="KAK6521676.1"/>
    </source>
</evidence>
<accession>A0AAN8PAH0</accession>
<keyword evidence="2" id="KW-0732">Signal</keyword>
<evidence type="ECO:0000313" key="4">
    <source>
        <dbReference type="Proteomes" id="UP001307849"/>
    </source>
</evidence>
<feature type="region of interest" description="Disordered" evidence="1">
    <location>
        <begin position="286"/>
        <end position="315"/>
    </location>
</feature>
<dbReference type="EMBL" id="JAVHJM010000001">
    <property type="protein sequence ID" value="KAK6521676.1"/>
    <property type="molecule type" value="Genomic_DNA"/>
</dbReference>
<gene>
    <name evidence="3" type="ORF">TWF506_001885</name>
</gene>
<keyword evidence="4" id="KW-1185">Reference proteome</keyword>
<proteinExistence type="predicted"/>
<evidence type="ECO:0000256" key="1">
    <source>
        <dbReference type="SAM" id="MobiDB-lite"/>
    </source>
</evidence>
<organism evidence="3 4">
    <name type="scientific">Arthrobotrys conoides</name>
    <dbReference type="NCBI Taxonomy" id="74498"/>
    <lineage>
        <taxon>Eukaryota</taxon>
        <taxon>Fungi</taxon>
        <taxon>Dikarya</taxon>
        <taxon>Ascomycota</taxon>
        <taxon>Pezizomycotina</taxon>
        <taxon>Orbiliomycetes</taxon>
        <taxon>Orbiliales</taxon>
        <taxon>Orbiliaceae</taxon>
        <taxon>Arthrobotrys</taxon>
    </lineage>
</organism>
<name>A0AAN8PAH0_9PEZI</name>
<feature type="chain" id="PRO_5042900018" description="F-box domain-containing protein" evidence="2">
    <location>
        <begin position="25"/>
        <end position="315"/>
    </location>
</feature>
<evidence type="ECO:0000256" key="2">
    <source>
        <dbReference type="SAM" id="SignalP"/>
    </source>
</evidence>
<sequence length="315" mass="35827">MKPSQATISQLISILTILIPDVSCRFVRFTWQNALKKSAFSYADIYDVNPAWMNTKCLNLPTPDPERGLIAVEYYSGPPINPYHPYLLKTIIIFNALDCPSPSADLRWHSLQLENLDESKLPKHRRPKWLQTPNAQCLDLHPSGKEEPGVLFSESWEDMPKPIVPADLEREPHWIDYSNSEAYSIDFEKMRTGVSRSKGEEYIDELAKSLQNGQEDRVYENLAGSQEYMEDPLWNIVYIITADGEKPFLGNVSALFVPDYRHVHVMGVAREFDDYAKIGEGVGGWEPPTGWKEETKMEDEGLTEMGSPGWNGEEG</sequence>
<dbReference type="Proteomes" id="UP001307849">
    <property type="component" value="Unassembled WGS sequence"/>
</dbReference>
<comment type="caution">
    <text evidence="3">The sequence shown here is derived from an EMBL/GenBank/DDBJ whole genome shotgun (WGS) entry which is preliminary data.</text>
</comment>
<evidence type="ECO:0008006" key="5">
    <source>
        <dbReference type="Google" id="ProtNLM"/>
    </source>
</evidence>
<feature type="signal peptide" evidence="2">
    <location>
        <begin position="1"/>
        <end position="24"/>
    </location>
</feature>
<dbReference type="AlphaFoldDB" id="A0AAN8PAH0"/>
<protein>
    <recommendedName>
        <fullName evidence="5">F-box domain-containing protein</fullName>
    </recommendedName>
</protein>
<reference evidence="3 4" key="1">
    <citation type="submission" date="2019-10" db="EMBL/GenBank/DDBJ databases">
        <authorList>
            <person name="Palmer J.M."/>
        </authorList>
    </citation>
    <scope>NUCLEOTIDE SEQUENCE [LARGE SCALE GENOMIC DNA]</scope>
    <source>
        <strain evidence="3 4">TWF506</strain>
    </source>
</reference>